<keyword evidence="3" id="KW-1185">Reference proteome</keyword>
<dbReference type="InParanoid" id="A0A2K1IZY6"/>
<accession>A0A2K1IZY6</accession>
<protein>
    <submittedName>
        <fullName evidence="1 2">Uncharacterized protein</fullName>
    </submittedName>
</protein>
<organism evidence="1">
    <name type="scientific">Physcomitrium patens</name>
    <name type="common">Spreading-leaved earth moss</name>
    <name type="synonym">Physcomitrella patens</name>
    <dbReference type="NCBI Taxonomy" id="3218"/>
    <lineage>
        <taxon>Eukaryota</taxon>
        <taxon>Viridiplantae</taxon>
        <taxon>Streptophyta</taxon>
        <taxon>Embryophyta</taxon>
        <taxon>Bryophyta</taxon>
        <taxon>Bryophytina</taxon>
        <taxon>Bryopsida</taxon>
        <taxon>Funariidae</taxon>
        <taxon>Funariales</taxon>
        <taxon>Funariaceae</taxon>
        <taxon>Physcomitrium</taxon>
    </lineage>
</organism>
<evidence type="ECO:0000313" key="2">
    <source>
        <dbReference type="EnsemblPlants" id="PAC:32983216.CDS.1"/>
    </source>
</evidence>
<dbReference type="EnsemblPlants" id="Pp3c18_4990V3.1">
    <property type="protein sequence ID" value="PAC:32983216.CDS.1"/>
    <property type="gene ID" value="Pp3c18_4990"/>
</dbReference>
<dbReference type="Proteomes" id="UP000006727">
    <property type="component" value="Chromosome 18"/>
</dbReference>
<dbReference type="EMBL" id="ABEU02000018">
    <property type="protein sequence ID" value="PNR34847.1"/>
    <property type="molecule type" value="Genomic_DNA"/>
</dbReference>
<reference evidence="2" key="3">
    <citation type="submission" date="2020-12" db="UniProtKB">
        <authorList>
            <consortium name="EnsemblPlants"/>
        </authorList>
    </citation>
    <scope>IDENTIFICATION</scope>
</reference>
<sequence>MHPAARQISSTSRVPFPVLGDDQQSQLQLFYGRSGWMVIISESANACNTHQLGSAMVQSLCRHLYSLCRRILHQIPSSTLIPTTNINESL</sequence>
<evidence type="ECO:0000313" key="1">
    <source>
        <dbReference type="EMBL" id="PNR34847.1"/>
    </source>
</evidence>
<gene>
    <name evidence="1" type="ORF">PHYPA_022745</name>
</gene>
<dbReference type="Gramene" id="Pp3c18_4990V3.1">
    <property type="protein sequence ID" value="PAC:32983216.CDS.1"/>
    <property type="gene ID" value="Pp3c18_4990"/>
</dbReference>
<reference evidence="1 3" key="2">
    <citation type="journal article" date="2018" name="Plant J.">
        <title>The Physcomitrella patens chromosome-scale assembly reveals moss genome structure and evolution.</title>
        <authorList>
            <person name="Lang D."/>
            <person name="Ullrich K.K."/>
            <person name="Murat F."/>
            <person name="Fuchs J."/>
            <person name="Jenkins J."/>
            <person name="Haas F.B."/>
            <person name="Piednoel M."/>
            <person name="Gundlach H."/>
            <person name="Van Bel M."/>
            <person name="Meyberg R."/>
            <person name="Vives C."/>
            <person name="Morata J."/>
            <person name="Symeonidi A."/>
            <person name="Hiss M."/>
            <person name="Muchero W."/>
            <person name="Kamisugi Y."/>
            <person name="Saleh O."/>
            <person name="Blanc G."/>
            <person name="Decker E.L."/>
            <person name="van Gessel N."/>
            <person name="Grimwood J."/>
            <person name="Hayes R.D."/>
            <person name="Graham S.W."/>
            <person name="Gunter L.E."/>
            <person name="McDaniel S.F."/>
            <person name="Hoernstein S.N.W."/>
            <person name="Larsson A."/>
            <person name="Li F.W."/>
            <person name="Perroud P.F."/>
            <person name="Phillips J."/>
            <person name="Ranjan P."/>
            <person name="Rokshar D.S."/>
            <person name="Rothfels C.J."/>
            <person name="Schneider L."/>
            <person name="Shu S."/>
            <person name="Stevenson D.W."/>
            <person name="Thummler F."/>
            <person name="Tillich M."/>
            <person name="Villarreal Aguilar J.C."/>
            <person name="Widiez T."/>
            <person name="Wong G.K."/>
            <person name="Wymore A."/>
            <person name="Zhang Y."/>
            <person name="Zimmer A.D."/>
            <person name="Quatrano R.S."/>
            <person name="Mayer K.F.X."/>
            <person name="Goodstein D."/>
            <person name="Casacuberta J.M."/>
            <person name="Vandepoele K."/>
            <person name="Reski R."/>
            <person name="Cuming A.C."/>
            <person name="Tuskan G.A."/>
            <person name="Maumus F."/>
            <person name="Salse J."/>
            <person name="Schmutz J."/>
            <person name="Rensing S.A."/>
        </authorList>
    </citation>
    <scope>NUCLEOTIDE SEQUENCE [LARGE SCALE GENOMIC DNA]</scope>
    <source>
        <strain evidence="2 3">cv. Gransden 2004</strain>
    </source>
</reference>
<proteinExistence type="predicted"/>
<evidence type="ECO:0000313" key="3">
    <source>
        <dbReference type="Proteomes" id="UP000006727"/>
    </source>
</evidence>
<name>A0A2K1IZY6_PHYPA</name>
<reference evidence="1 3" key="1">
    <citation type="journal article" date="2008" name="Science">
        <title>The Physcomitrella genome reveals evolutionary insights into the conquest of land by plants.</title>
        <authorList>
            <person name="Rensing S."/>
            <person name="Lang D."/>
            <person name="Zimmer A."/>
            <person name="Terry A."/>
            <person name="Salamov A."/>
            <person name="Shapiro H."/>
            <person name="Nishiyama T."/>
            <person name="Perroud P.-F."/>
            <person name="Lindquist E."/>
            <person name="Kamisugi Y."/>
            <person name="Tanahashi T."/>
            <person name="Sakakibara K."/>
            <person name="Fujita T."/>
            <person name="Oishi K."/>
            <person name="Shin-I T."/>
            <person name="Kuroki Y."/>
            <person name="Toyoda A."/>
            <person name="Suzuki Y."/>
            <person name="Hashimoto A."/>
            <person name="Yamaguchi K."/>
            <person name="Sugano A."/>
            <person name="Kohara Y."/>
            <person name="Fujiyama A."/>
            <person name="Anterola A."/>
            <person name="Aoki S."/>
            <person name="Ashton N."/>
            <person name="Barbazuk W.B."/>
            <person name="Barker E."/>
            <person name="Bennetzen J."/>
            <person name="Bezanilla M."/>
            <person name="Blankenship R."/>
            <person name="Cho S.H."/>
            <person name="Dutcher S."/>
            <person name="Estelle M."/>
            <person name="Fawcett J.A."/>
            <person name="Gundlach H."/>
            <person name="Hanada K."/>
            <person name="Heyl A."/>
            <person name="Hicks K.A."/>
            <person name="Hugh J."/>
            <person name="Lohr M."/>
            <person name="Mayer K."/>
            <person name="Melkozernov A."/>
            <person name="Murata T."/>
            <person name="Nelson D."/>
            <person name="Pils B."/>
            <person name="Prigge M."/>
            <person name="Reiss B."/>
            <person name="Renner T."/>
            <person name="Rombauts S."/>
            <person name="Rushton P."/>
            <person name="Sanderfoot A."/>
            <person name="Schween G."/>
            <person name="Shiu S.-H."/>
            <person name="Stueber K."/>
            <person name="Theodoulou F.L."/>
            <person name="Tu H."/>
            <person name="Van de Peer Y."/>
            <person name="Verrier P.J."/>
            <person name="Waters E."/>
            <person name="Wood A."/>
            <person name="Yang L."/>
            <person name="Cove D."/>
            <person name="Cuming A."/>
            <person name="Hasebe M."/>
            <person name="Lucas S."/>
            <person name="Mishler D.B."/>
            <person name="Reski R."/>
            <person name="Grigoriev I."/>
            <person name="Quatrano R.S."/>
            <person name="Boore J.L."/>
        </authorList>
    </citation>
    <scope>NUCLEOTIDE SEQUENCE [LARGE SCALE GENOMIC DNA]</scope>
    <source>
        <strain evidence="2 3">cv. Gransden 2004</strain>
    </source>
</reference>
<dbReference type="AlphaFoldDB" id="A0A2K1IZY6"/>